<feature type="transmembrane region" description="Helical" evidence="6">
    <location>
        <begin position="262"/>
        <end position="281"/>
    </location>
</feature>
<keyword evidence="9" id="KW-1185">Reference proteome</keyword>
<evidence type="ECO:0000313" key="9">
    <source>
        <dbReference type="Proteomes" id="UP001300096"/>
    </source>
</evidence>
<dbReference type="InterPro" id="IPR000620">
    <property type="entry name" value="EamA_dom"/>
</dbReference>
<evidence type="ECO:0000256" key="3">
    <source>
        <dbReference type="ARBA" id="ARBA00022692"/>
    </source>
</evidence>
<comment type="caution">
    <text evidence="8">The sequence shown here is derived from an EMBL/GenBank/DDBJ whole genome shotgun (WGS) entry which is preliminary data.</text>
</comment>
<evidence type="ECO:0000259" key="7">
    <source>
        <dbReference type="Pfam" id="PF00892"/>
    </source>
</evidence>
<feature type="transmembrane region" description="Helical" evidence="6">
    <location>
        <begin position="167"/>
        <end position="186"/>
    </location>
</feature>
<dbReference type="PANTHER" id="PTHR32322:SF2">
    <property type="entry name" value="EAMA DOMAIN-CONTAINING PROTEIN"/>
    <property type="match status" value="1"/>
</dbReference>
<feature type="domain" description="EamA" evidence="7">
    <location>
        <begin position="30"/>
        <end position="157"/>
    </location>
</feature>
<keyword evidence="4 6" id="KW-1133">Transmembrane helix</keyword>
<feature type="domain" description="EamA" evidence="7">
    <location>
        <begin position="167"/>
        <end position="300"/>
    </location>
</feature>
<feature type="transmembrane region" description="Helical" evidence="6">
    <location>
        <begin position="31"/>
        <end position="52"/>
    </location>
</feature>
<dbReference type="EMBL" id="JAHWXN010000001">
    <property type="protein sequence ID" value="MCK2036638.1"/>
    <property type="molecule type" value="Genomic_DNA"/>
</dbReference>
<feature type="transmembrane region" description="Helical" evidence="6">
    <location>
        <begin position="287"/>
        <end position="306"/>
    </location>
</feature>
<dbReference type="InterPro" id="IPR050638">
    <property type="entry name" value="AA-Vitamin_Transporters"/>
</dbReference>
<dbReference type="Pfam" id="PF00892">
    <property type="entry name" value="EamA"/>
    <property type="match status" value="2"/>
</dbReference>
<feature type="transmembrane region" description="Helical" evidence="6">
    <location>
        <begin position="88"/>
        <end position="107"/>
    </location>
</feature>
<dbReference type="InterPro" id="IPR037185">
    <property type="entry name" value="EmrE-like"/>
</dbReference>
<feature type="transmembrane region" description="Helical" evidence="6">
    <location>
        <begin position="113"/>
        <end position="134"/>
    </location>
</feature>
<evidence type="ECO:0000256" key="1">
    <source>
        <dbReference type="ARBA" id="ARBA00004141"/>
    </source>
</evidence>
<evidence type="ECO:0000256" key="5">
    <source>
        <dbReference type="ARBA" id="ARBA00023136"/>
    </source>
</evidence>
<proteinExistence type="inferred from homology"/>
<feature type="transmembrane region" description="Helical" evidence="6">
    <location>
        <begin position="198"/>
        <end position="219"/>
    </location>
</feature>
<name>A0ABT0FEZ0_9MICO</name>
<keyword evidence="5 6" id="KW-0472">Membrane</keyword>
<evidence type="ECO:0000256" key="6">
    <source>
        <dbReference type="SAM" id="Phobius"/>
    </source>
</evidence>
<feature type="transmembrane region" description="Helical" evidence="6">
    <location>
        <begin position="58"/>
        <end position="76"/>
    </location>
</feature>
<evidence type="ECO:0000256" key="4">
    <source>
        <dbReference type="ARBA" id="ARBA00022989"/>
    </source>
</evidence>
<keyword evidence="3 6" id="KW-0812">Transmembrane</keyword>
<feature type="transmembrane region" description="Helical" evidence="6">
    <location>
        <begin position="141"/>
        <end position="161"/>
    </location>
</feature>
<accession>A0ABT0FEZ0</accession>
<evidence type="ECO:0000313" key="8">
    <source>
        <dbReference type="EMBL" id="MCK2036638.1"/>
    </source>
</evidence>
<dbReference type="Proteomes" id="UP001300096">
    <property type="component" value="Unassembled WGS sequence"/>
</dbReference>
<dbReference type="PANTHER" id="PTHR32322">
    <property type="entry name" value="INNER MEMBRANE TRANSPORTER"/>
    <property type="match status" value="1"/>
</dbReference>
<protein>
    <submittedName>
        <fullName evidence="8">EamA family transporter</fullName>
    </submittedName>
</protein>
<sequence>MISIHVLSDKYALDSSARDAQAGTMKRSITVMLTALAPIAWGTTYLVTTALLPAGHPLFAGLMRALPAGLLAIAMSRTSPHGSWWLKSLALGALNIGAFFPLLFLAAERLPGGVAAAVAGLQPLLVLGLGAMVVHERIRATTAVAALAGAGGVALVVLGPAAELDTLGILAAVGGVTATALGMVLTKRWGRPKGVGPIAYAGWQLTAGGVVILPLVLLLEGLPAEIDGNAVLGYLWLATAGGIIAYTLWFRGIQRLPVIAPGLLALLSPVVAALLGVLVAGESLTPVQVIGFTVTIAALVGGQFAARPRPRPAVTAAASATAPHQLSR</sequence>
<comment type="similarity">
    <text evidence="2">Belongs to the EamA transporter family.</text>
</comment>
<dbReference type="SUPFAM" id="SSF103481">
    <property type="entry name" value="Multidrug resistance efflux transporter EmrE"/>
    <property type="match status" value="2"/>
</dbReference>
<feature type="transmembrane region" description="Helical" evidence="6">
    <location>
        <begin position="231"/>
        <end position="250"/>
    </location>
</feature>
<comment type="subcellular location">
    <subcellularLocation>
        <location evidence="1">Membrane</location>
        <topology evidence="1">Multi-pass membrane protein</topology>
    </subcellularLocation>
</comment>
<reference evidence="8 9" key="1">
    <citation type="submission" date="2021-06" db="EMBL/GenBank/DDBJ databases">
        <title>Genome-based taxonomic framework of Microbacterium strains isolated from marine environment, the description of four new species and reclassification of four preexisting species.</title>
        <authorList>
            <person name="Lee S.D."/>
            <person name="Kim S.-M."/>
            <person name="Byeon Y.-S."/>
            <person name="Yang H.L."/>
            <person name="Kim I.S."/>
        </authorList>
    </citation>
    <scope>NUCLEOTIDE SEQUENCE [LARGE SCALE GENOMIC DNA]</scope>
    <source>
        <strain evidence="8 9">SSW1-49</strain>
    </source>
</reference>
<gene>
    <name evidence="8" type="ORF">KZC51_10875</name>
</gene>
<organism evidence="8 9">
    <name type="scientific">Microbacterium croceum</name>
    <dbReference type="NCBI Taxonomy" id="2851645"/>
    <lineage>
        <taxon>Bacteria</taxon>
        <taxon>Bacillati</taxon>
        <taxon>Actinomycetota</taxon>
        <taxon>Actinomycetes</taxon>
        <taxon>Micrococcales</taxon>
        <taxon>Microbacteriaceae</taxon>
        <taxon>Microbacterium</taxon>
    </lineage>
</organism>
<evidence type="ECO:0000256" key="2">
    <source>
        <dbReference type="ARBA" id="ARBA00007362"/>
    </source>
</evidence>